<dbReference type="EMBL" id="JABFUD020000003">
    <property type="protein sequence ID" value="KAI5081957.1"/>
    <property type="molecule type" value="Genomic_DNA"/>
</dbReference>
<gene>
    <name evidence="3" type="ORF">GOP47_0001700</name>
</gene>
<reference evidence="3" key="1">
    <citation type="submission" date="2021-01" db="EMBL/GenBank/DDBJ databases">
        <title>Adiantum capillus-veneris genome.</title>
        <authorList>
            <person name="Fang Y."/>
            <person name="Liao Q."/>
        </authorList>
    </citation>
    <scope>NUCLEOTIDE SEQUENCE</scope>
    <source>
        <strain evidence="3">H3</strain>
        <tissue evidence="3">Leaf</tissue>
    </source>
</reference>
<organism evidence="3 4">
    <name type="scientific">Adiantum capillus-veneris</name>
    <name type="common">Maidenhair fern</name>
    <dbReference type="NCBI Taxonomy" id="13818"/>
    <lineage>
        <taxon>Eukaryota</taxon>
        <taxon>Viridiplantae</taxon>
        <taxon>Streptophyta</taxon>
        <taxon>Embryophyta</taxon>
        <taxon>Tracheophyta</taxon>
        <taxon>Polypodiopsida</taxon>
        <taxon>Polypodiidae</taxon>
        <taxon>Polypodiales</taxon>
        <taxon>Pteridineae</taxon>
        <taxon>Pteridaceae</taxon>
        <taxon>Vittarioideae</taxon>
        <taxon>Adiantum</taxon>
    </lineage>
</organism>
<dbReference type="Pfam" id="PF06999">
    <property type="entry name" value="Suc_Fer-like"/>
    <property type="match status" value="1"/>
</dbReference>
<evidence type="ECO:0000256" key="1">
    <source>
        <dbReference type="SAM" id="MobiDB-lite"/>
    </source>
</evidence>
<evidence type="ECO:0000313" key="4">
    <source>
        <dbReference type="Proteomes" id="UP000886520"/>
    </source>
</evidence>
<dbReference type="Gene3D" id="3.40.30.10">
    <property type="entry name" value="Glutaredoxin"/>
    <property type="match status" value="1"/>
</dbReference>
<dbReference type="PANTHER" id="PTHR31902:SF14">
    <property type="entry name" value="ACTIN PATCHES DISTAL PROTEIN 1"/>
    <property type="match status" value="1"/>
</dbReference>
<comment type="caution">
    <text evidence="3">The sequence shown here is derived from an EMBL/GenBank/DDBJ whole genome shotgun (WGS) entry which is preliminary data.</text>
</comment>
<evidence type="ECO:0000256" key="2">
    <source>
        <dbReference type="SAM" id="Phobius"/>
    </source>
</evidence>
<dbReference type="OrthoDB" id="10253744at2759"/>
<accession>A0A9D4VAK0</accession>
<dbReference type="InterPro" id="IPR036249">
    <property type="entry name" value="Thioredoxin-like_sf"/>
</dbReference>
<keyword evidence="4" id="KW-1185">Reference proteome</keyword>
<feature type="transmembrane region" description="Helical" evidence="2">
    <location>
        <begin position="361"/>
        <end position="380"/>
    </location>
</feature>
<evidence type="ECO:0000313" key="3">
    <source>
        <dbReference type="EMBL" id="KAI5081957.1"/>
    </source>
</evidence>
<dbReference type="AlphaFoldDB" id="A0A9D4VAK0"/>
<proteinExistence type="predicted"/>
<keyword evidence="2" id="KW-1133">Transmembrane helix</keyword>
<protein>
    <submittedName>
        <fullName evidence="3">Uncharacterized protein</fullName>
    </submittedName>
</protein>
<feature type="region of interest" description="Disordered" evidence="1">
    <location>
        <begin position="1"/>
        <end position="31"/>
    </location>
</feature>
<dbReference type="InterPro" id="IPR009737">
    <property type="entry name" value="Aim32/Apd1-like"/>
</dbReference>
<dbReference type="PANTHER" id="PTHR31902">
    <property type="entry name" value="ACTIN PATCHES DISTAL PROTEIN 1"/>
    <property type="match status" value="1"/>
</dbReference>
<feature type="compositionally biased region" description="Polar residues" evidence="1">
    <location>
        <begin position="17"/>
        <end position="31"/>
    </location>
</feature>
<sequence length="386" mass="43151">MASFTPDYDPEGYDYSGSASTSDEGQAPVNSSPIFVADSAAPVFPLNGEDLTGHVDGLEQVEACSLSSSSLFTRLPLDERQVFLCFKEPQSWPALVEAADFDRLPRSLAVTIKLKKNEMTKKTRLTVCEGRDGTDSSNGDVMLFPDMVRYKGLTHFDVDTFVDEVLVQNQVWISGRPERLTGVHIFVCSHASHDIRCGVSGPIIIGRLRNELRARSLDADVWVRPCTHIGGHKYKANVILYSLEVKCYASVTADDVCQLVDELFNIGVLVAGHRRSFQGRSESGSLHSVHNSTQSLVDSDDLLQATQEIIESYSDIRGLNPPRTSFSDKGEDDRWRPDRFCIHSWWQPSWWLKSWEREDTLAAFAVMGAAASVYVAYLLYRIHARH</sequence>
<name>A0A9D4VAK0_ADICA</name>
<dbReference type="Proteomes" id="UP000886520">
    <property type="component" value="Chromosome 2"/>
</dbReference>
<dbReference type="CDD" id="cd03062">
    <property type="entry name" value="TRX_Fd_Sucrase"/>
    <property type="match status" value="1"/>
</dbReference>
<dbReference type="SUPFAM" id="SSF52833">
    <property type="entry name" value="Thioredoxin-like"/>
    <property type="match status" value="1"/>
</dbReference>
<keyword evidence="2" id="KW-0812">Transmembrane</keyword>
<keyword evidence="2" id="KW-0472">Membrane</keyword>